<reference evidence="2" key="1">
    <citation type="submission" date="2021-01" db="EMBL/GenBank/DDBJ databases">
        <authorList>
            <person name="Corre E."/>
            <person name="Pelletier E."/>
            <person name="Niang G."/>
            <person name="Scheremetjew M."/>
            <person name="Finn R."/>
            <person name="Kale V."/>
            <person name="Holt S."/>
            <person name="Cochrane G."/>
            <person name="Meng A."/>
            <person name="Brown T."/>
            <person name="Cohen L."/>
        </authorList>
    </citation>
    <scope>NUCLEOTIDE SEQUENCE</scope>
    <source>
        <strain evidence="2">CCAP 955/1</strain>
    </source>
</reference>
<evidence type="ECO:0000256" key="1">
    <source>
        <dbReference type="SAM" id="MobiDB-lite"/>
    </source>
</evidence>
<sequence>MTQPSKHFLFGMKKNKASRVEPALPQEQQPLPPLPSQDYHLPSPPGSPGSRAYIHDRSQIKQPNSPDRWSVDKEDKDDADYLYTLHHTRSPQHMLNALQLQEESKHNSGSNSDKDSEISYADGFVTPFEREQYYLSASSSASASASSSSSSSSSSIEYLEDIV</sequence>
<evidence type="ECO:0000313" key="2">
    <source>
        <dbReference type="EMBL" id="CAE0287222.1"/>
    </source>
</evidence>
<feature type="region of interest" description="Disordered" evidence="1">
    <location>
        <begin position="100"/>
        <end position="122"/>
    </location>
</feature>
<feature type="compositionally biased region" description="Basic and acidic residues" evidence="1">
    <location>
        <begin position="102"/>
        <end position="117"/>
    </location>
</feature>
<dbReference type="AlphaFoldDB" id="A0A7S3H7E9"/>
<proteinExistence type="predicted"/>
<feature type="region of interest" description="Disordered" evidence="1">
    <location>
        <begin position="136"/>
        <end position="163"/>
    </location>
</feature>
<dbReference type="EMBL" id="HBIC01031757">
    <property type="protein sequence ID" value="CAE0287222.1"/>
    <property type="molecule type" value="Transcribed_RNA"/>
</dbReference>
<feature type="compositionally biased region" description="Low complexity" evidence="1">
    <location>
        <begin position="136"/>
        <end position="155"/>
    </location>
</feature>
<gene>
    <name evidence="2" type="ORF">SELO1098_LOCUS16065</name>
</gene>
<feature type="region of interest" description="Disordered" evidence="1">
    <location>
        <begin position="1"/>
        <end position="74"/>
    </location>
</feature>
<name>A0A7S3H7E9_9STRA</name>
<protein>
    <submittedName>
        <fullName evidence="2">Uncharacterized protein</fullName>
    </submittedName>
</protein>
<organism evidence="2">
    <name type="scientific">Spumella elongata</name>
    <dbReference type="NCBI Taxonomy" id="89044"/>
    <lineage>
        <taxon>Eukaryota</taxon>
        <taxon>Sar</taxon>
        <taxon>Stramenopiles</taxon>
        <taxon>Ochrophyta</taxon>
        <taxon>Chrysophyceae</taxon>
        <taxon>Chromulinales</taxon>
        <taxon>Chromulinaceae</taxon>
        <taxon>Spumella</taxon>
    </lineage>
</organism>
<accession>A0A7S3H7E9</accession>